<gene>
    <name evidence="18" type="primary">TIMM8B</name>
</gene>
<evidence type="ECO:0000313" key="18">
    <source>
        <dbReference type="Ensembl" id="ENSCAFP00000040514.2"/>
    </source>
</evidence>
<reference evidence="18 20" key="1">
    <citation type="journal article" date="2005" name="Nature">
        <title>Genome sequence, comparative analysis and haplotype structure of the domestic dog.</title>
        <authorList>
            <consortium name="Broad Sequencing Platform"/>
            <person name="Lindblad-Toh K."/>
            <person name="Wade C.M."/>
            <person name="Mikkelsen T.S."/>
            <person name="Karlsson E.K."/>
            <person name="Jaffe D.B."/>
            <person name="Kamal M."/>
            <person name="Clamp M."/>
            <person name="Chang J.L."/>
            <person name="Kulbokas E.J. III"/>
            <person name="Zody M.C."/>
            <person name="Mauceli E."/>
            <person name="Xie X."/>
            <person name="Breen M."/>
            <person name="Wayne R.K."/>
            <person name="Ostrander E.A."/>
            <person name="Ponting C.P."/>
            <person name="Galibert F."/>
            <person name="Smith D.R."/>
            <person name="DeJong P.J."/>
            <person name="Kirkness E."/>
            <person name="Alvarez P."/>
            <person name="Biagi T."/>
            <person name="Brockman W."/>
            <person name="Butler J."/>
            <person name="Chin C.W."/>
            <person name="Cook A."/>
            <person name="Cuff J."/>
            <person name="Daly M.J."/>
            <person name="DeCaprio D."/>
            <person name="Gnerre S."/>
            <person name="Grabherr M."/>
            <person name="Kellis M."/>
            <person name="Kleber M."/>
            <person name="Bardeleben C."/>
            <person name="Goodstadt L."/>
            <person name="Heger A."/>
            <person name="Hitte C."/>
            <person name="Kim L."/>
            <person name="Koepfli K.P."/>
            <person name="Parker H.G."/>
            <person name="Pollinger J.P."/>
            <person name="Searle S.M."/>
            <person name="Sutter N.B."/>
            <person name="Thomas R."/>
            <person name="Webber C."/>
            <person name="Baldwin J."/>
            <person name="Abebe A."/>
            <person name="Abouelleil A."/>
            <person name="Aftuck L."/>
            <person name="Ait-Zahra M."/>
            <person name="Aldredge T."/>
            <person name="Allen N."/>
            <person name="An P."/>
            <person name="Anderson S."/>
            <person name="Antoine C."/>
            <person name="Arachchi H."/>
            <person name="Aslam A."/>
            <person name="Ayotte L."/>
            <person name="Bachantsang P."/>
            <person name="Barry A."/>
            <person name="Bayul T."/>
            <person name="Benamara M."/>
            <person name="Berlin A."/>
            <person name="Bessette D."/>
            <person name="Blitshteyn B."/>
            <person name="Bloom T."/>
            <person name="Blye J."/>
            <person name="Boguslavskiy L."/>
            <person name="Bonnet C."/>
            <person name="Boukhgalter B."/>
            <person name="Brown A."/>
            <person name="Cahill P."/>
            <person name="Calixte N."/>
            <person name="Camarata J."/>
            <person name="Cheshatsang Y."/>
            <person name="Chu J."/>
            <person name="Citroen M."/>
            <person name="Collymore A."/>
            <person name="Cooke P."/>
            <person name="Dawoe T."/>
            <person name="Daza R."/>
            <person name="Decktor K."/>
            <person name="DeGray S."/>
            <person name="Dhargay N."/>
            <person name="Dooley K."/>
            <person name="Dooley K."/>
            <person name="Dorje P."/>
            <person name="Dorjee K."/>
            <person name="Dorris L."/>
            <person name="Duffey N."/>
            <person name="Dupes A."/>
            <person name="Egbiremolen O."/>
            <person name="Elong R."/>
            <person name="Falk J."/>
            <person name="Farina A."/>
            <person name="Faro S."/>
            <person name="Ferguson D."/>
            <person name="Ferreira P."/>
            <person name="Fisher S."/>
            <person name="FitzGerald M."/>
            <person name="Foley K."/>
            <person name="Foley C."/>
            <person name="Franke A."/>
            <person name="Friedrich D."/>
            <person name="Gage D."/>
            <person name="Garber M."/>
            <person name="Gearin G."/>
            <person name="Giannoukos G."/>
            <person name="Goode T."/>
            <person name="Goyette A."/>
            <person name="Graham J."/>
            <person name="Grandbois E."/>
            <person name="Gyaltsen K."/>
            <person name="Hafez N."/>
            <person name="Hagopian D."/>
            <person name="Hagos B."/>
            <person name="Hall J."/>
            <person name="Healy C."/>
            <person name="Hegarty R."/>
            <person name="Honan T."/>
            <person name="Horn A."/>
            <person name="Houde N."/>
            <person name="Hughes L."/>
            <person name="Hunnicutt L."/>
            <person name="Husby M."/>
            <person name="Jester B."/>
            <person name="Jones C."/>
            <person name="Kamat A."/>
            <person name="Kanga B."/>
            <person name="Kells C."/>
            <person name="Khazanovich D."/>
            <person name="Kieu A.C."/>
            <person name="Kisner P."/>
            <person name="Kumar M."/>
            <person name="Lance K."/>
            <person name="Landers T."/>
            <person name="Lara M."/>
            <person name="Lee W."/>
            <person name="Leger J.P."/>
            <person name="Lennon N."/>
            <person name="Leuper L."/>
            <person name="LeVine S."/>
            <person name="Liu J."/>
            <person name="Liu X."/>
            <person name="Lokyitsang Y."/>
            <person name="Lokyitsang T."/>
            <person name="Lui A."/>
            <person name="Macdonald J."/>
            <person name="Major J."/>
            <person name="Marabella R."/>
            <person name="Maru K."/>
            <person name="Matthews C."/>
            <person name="McDonough S."/>
            <person name="Mehta T."/>
            <person name="Meldrim J."/>
            <person name="Melnikov A."/>
            <person name="Meneus L."/>
            <person name="Mihalev A."/>
            <person name="Mihova T."/>
            <person name="Miller K."/>
            <person name="Mittelman R."/>
            <person name="Mlenga V."/>
            <person name="Mulrain L."/>
            <person name="Munson G."/>
            <person name="Navidi A."/>
            <person name="Naylor J."/>
            <person name="Nguyen T."/>
            <person name="Nguyen N."/>
            <person name="Nguyen C."/>
            <person name="Nguyen T."/>
            <person name="Nicol R."/>
            <person name="Norbu N."/>
            <person name="Norbu C."/>
            <person name="Novod N."/>
            <person name="Nyima T."/>
            <person name="Olandt P."/>
            <person name="O'Neill B."/>
            <person name="O'Neill K."/>
            <person name="Osman S."/>
            <person name="Oyono L."/>
            <person name="Patti C."/>
            <person name="Perrin D."/>
            <person name="Phunkhang P."/>
            <person name="Pierre F."/>
            <person name="Priest M."/>
            <person name="Rachupka A."/>
            <person name="Raghuraman S."/>
            <person name="Rameau R."/>
            <person name="Ray V."/>
            <person name="Raymond C."/>
            <person name="Rege F."/>
            <person name="Rise C."/>
            <person name="Rogers J."/>
            <person name="Rogov P."/>
            <person name="Sahalie J."/>
            <person name="Settipalli S."/>
            <person name="Sharpe T."/>
            <person name="Shea T."/>
            <person name="Sheehan M."/>
            <person name="Sherpa N."/>
            <person name="Shi J."/>
            <person name="Shih D."/>
            <person name="Sloan J."/>
            <person name="Smith C."/>
            <person name="Sparrow T."/>
            <person name="Stalker J."/>
            <person name="Stange-Thomann N."/>
            <person name="Stavropoulos S."/>
            <person name="Stone C."/>
            <person name="Stone S."/>
            <person name="Sykes S."/>
            <person name="Tchuinga P."/>
            <person name="Tenzing P."/>
            <person name="Tesfaye S."/>
            <person name="Thoulutsang D."/>
            <person name="Thoulutsang Y."/>
            <person name="Topham K."/>
            <person name="Topping I."/>
            <person name="Tsamla T."/>
            <person name="Vassiliev H."/>
            <person name="Venkataraman V."/>
            <person name="Vo A."/>
            <person name="Wangchuk T."/>
            <person name="Wangdi T."/>
            <person name="Weiand M."/>
            <person name="Wilkinson J."/>
            <person name="Wilson A."/>
            <person name="Yadav S."/>
            <person name="Yang S."/>
            <person name="Yang X."/>
            <person name="Young G."/>
            <person name="Yu Q."/>
            <person name="Zainoun J."/>
            <person name="Zembek L."/>
            <person name="Zimmer A."/>
            <person name="Lander E.S."/>
        </authorList>
    </citation>
    <scope>NUCLEOTIDE SEQUENCE [LARGE SCALE GENOMIC DNA]</scope>
    <source>
        <strain evidence="18">Boxer</strain>
    </source>
</reference>
<dbReference type="Proteomes" id="UP000002254">
    <property type="component" value="Chromosome 5"/>
</dbReference>
<dbReference type="Proteomes" id="UP000694429">
    <property type="component" value="Chromosome 5"/>
</dbReference>
<dbReference type="GO" id="GO:0005743">
    <property type="term" value="C:mitochondrial inner membrane"/>
    <property type="evidence" value="ECO:0007669"/>
    <property type="project" value="UniProtKB-SubCell"/>
</dbReference>
<dbReference type="Ensembl" id="ENSCAFT00030023409.1">
    <property type="protein sequence ID" value="ENSCAFP00030020408.1"/>
    <property type="gene ID" value="ENSCAFG00030012652.1"/>
</dbReference>
<feature type="region of interest" description="Disordered" evidence="16">
    <location>
        <begin position="94"/>
        <end position="159"/>
    </location>
</feature>
<evidence type="ECO:0000256" key="8">
    <source>
        <dbReference type="ARBA" id="ARBA00023010"/>
    </source>
</evidence>
<dbReference type="AlphaFoldDB" id="A0A8C0N9P4"/>
<dbReference type="Pfam" id="PF02953">
    <property type="entry name" value="zf-Tim10_DDP"/>
    <property type="match status" value="1"/>
</dbReference>
<keyword evidence="5" id="KW-0999">Mitochondrion inner membrane</keyword>
<keyword evidence="9" id="KW-0496">Mitochondrion</keyword>
<evidence type="ECO:0000256" key="12">
    <source>
        <dbReference type="ARBA" id="ARBA00023186"/>
    </source>
</evidence>
<evidence type="ECO:0000256" key="5">
    <source>
        <dbReference type="ARBA" id="ARBA00022792"/>
    </source>
</evidence>
<name>A0A8C0N9P4_CANLF</name>
<feature type="domain" description="Tim10-like" evidence="17">
    <location>
        <begin position="181"/>
        <end position="241"/>
    </location>
</feature>
<evidence type="ECO:0000256" key="16">
    <source>
        <dbReference type="SAM" id="MobiDB-lite"/>
    </source>
</evidence>
<dbReference type="SUPFAM" id="SSF144122">
    <property type="entry name" value="Tim10-like"/>
    <property type="match status" value="1"/>
</dbReference>
<dbReference type="InterPro" id="IPR035427">
    <property type="entry name" value="Tim10-like_dom_sf"/>
</dbReference>
<evidence type="ECO:0000256" key="1">
    <source>
        <dbReference type="ARBA" id="ARBA00004137"/>
    </source>
</evidence>
<keyword evidence="7" id="KW-0653">Protein transport</keyword>
<evidence type="ECO:0000256" key="6">
    <source>
        <dbReference type="ARBA" id="ARBA00022833"/>
    </source>
</evidence>
<dbReference type="FunFam" id="1.10.287.810:FF:000005">
    <property type="entry name" value="Mitochondrial import inner membrane translocase subunit Tim8 B"/>
    <property type="match status" value="1"/>
</dbReference>
<keyword evidence="11" id="KW-1015">Disulfide bond</keyword>
<dbReference type="GO" id="GO:0046872">
    <property type="term" value="F:metal ion binding"/>
    <property type="evidence" value="ECO:0007669"/>
    <property type="project" value="UniProtKB-KW"/>
</dbReference>
<evidence type="ECO:0000313" key="21">
    <source>
        <dbReference type="Proteomes" id="UP000694429"/>
    </source>
</evidence>
<evidence type="ECO:0000259" key="17">
    <source>
        <dbReference type="Pfam" id="PF02953"/>
    </source>
</evidence>
<dbReference type="Ensembl" id="ENSCAFT00000047605.3">
    <property type="protein sequence ID" value="ENSCAFP00000040514.2"/>
    <property type="gene ID" value="ENSCAFG00000031132.3"/>
</dbReference>
<keyword evidence="10" id="KW-0472">Membrane</keyword>
<keyword evidence="8" id="KW-0811">Translocation</keyword>
<evidence type="ECO:0000256" key="15">
    <source>
        <dbReference type="ARBA" id="ARBA00068848"/>
    </source>
</evidence>
<feature type="compositionally biased region" description="Basic residues" evidence="16">
    <location>
        <begin position="137"/>
        <end position="155"/>
    </location>
</feature>
<dbReference type="Gene3D" id="1.10.287.810">
    <property type="entry name" value="Mitochondrial import inner membrane translocase subunit tim13 like domains"/>
    <property type="match status" value="1"/>
</dbReference>
<keyword evidence="4" id="KW-0479">Metal-binding</keyword>
<dbReference type="GO" id="GO:0015031">
    <property type="term" value="P:protein transport"/>
    <property type="evidence" value="ECO:0007669"/>
    <property type="project" value="UniProtKB-KW"/>
</dbReference>
<proteinExistence type="inferred from homology"/>
<comment type="subunit">
    <text evidence="14">Heterohexamer; possibly composed of 3 copies of TIMM8B and 3 copies of TIMM13, named soluble 70 kDa complex. Associates with the TIM22 complex, whose core is composed of TIMM22.</text>
</comment>
<keyword evidence="12" id="KW-0143">Chaperone</keyword>
<accession>A0A8C0N9P4</accession>
<reference evidence="19" key="2">
    <citation type="submission" date="2019-03" db="EMBL/GenBank/DDBJ databases">
        <authorList>
            <person name="Warren W.C."/>
            <person name="Johnson G.S."/>
        </authorList>
    </citation>
    <scope>NUCLEOTIDE SEQUENCE [LARGE SCALE GENOMIC DNA]</scope>
    <source>
        <strain evidence="19">Basenji</strain>
    </source>
</reference>
<organism evidence="19 21">
    <name type="scientific">Canis lupus familiaris</name>
    <name type="common">Dog</name>
    <name type="synonym">Canis familiaris</name>
    <dbReference type="NCBI Taxonomy" id="9615"/>
    <lineage>
        <taxon>Eukaryota</taxon>
        <taxon>Metazoa</taxon>
        <taxon>Chordata</taxon>
        <taxon>Craniata</taxon>
        <taxon>Vertebrata</taxon>
        <taxon>Euteleostomi</taxon>
        <taxon>Mammalia</taxon>
        <taxon>Eutheria</taxon>
        <taxon>Laurasiatheria</taxon>
        <taxon>Carnivora</taxon>
        <taxon>Caniformia</taxon>
        <taxon>Canidae</taxon>
        <taxon>Canis</taxon>
    </lineage>
</organism>
<evidence type="ECO:0000256" key="10">
    <source>
        <dbReference type="ARBA" id="ARBA00023136"/>
    </source>
</evidence>
<evidence type="ECO:0000256" key="2">
    <source>
        <dbReference type="ARBA" id="ARBA00006720"/>
    </source>
</evidence>
<keyword evidence="6" id="KW-0862">Zinc</keyword>
<comment type="similarity">
    <text evidence="2">Belongs to the small Tim family.</text>
</comment>
<keyword evidence="3" id="KW-0813">Transport</keyword>
<evidence type="ECO:0000256" key="4">
    <source>
        <dbReference type="ARBA" id="ARBA00022723"/>
    </source>
</evidence>
<evidence type="ECO:0000313" key="19">
    <source>
        <dbReference type="Ensembl" id="ENSCAFP00030020408.1"/>
    </source>
</evidence>
<evidence type="ECO:0000256" key="14">
    <source>
        <dbReference type="ARBA" id="ARBA00064226"/>
    </source>
</evidence>
<evidence type="ECO:0000256" key="13">
    <source>
        <dbReference type="ARBA" id="ARBA00058391"/>
    </source>
</evidence>
<comment type="subcellular location">
    <subcellularLocation>
        <location evidence="1">Mitochondrion inner membrane</location>
        <topology evidence="1">Peripheral membrane protein</topology>
        <orientation evidence="1">Intermembrane side</orientation>
    </subcellularLocation>
</comment>
<protein>
    <recommendedName>
        <fullName evidence="15">Mitochondrial import inner membrane translocase subunit Tim8 B</fullName>
    </recommendedName>
</protein>
<evidence type="ECO:0000256" key="7">
    <source>
        <dbReference type="ARBA" id="ARBA00022927"/>
    </source>
</evidence>
<evidence type="ECO:0000256" key="3">
    <source>
        <dbReference type="ARBA" id="ARBA00022448"/>
    </source>
</evidence>
<comment type="function">
    <text evidence="13">Probable mitochondrial intermembrane chaperone that participates in the import and insertion of some multi-pass transmembrane proteins into the mitochondrial inner membrane. Also required for the transfer of beta-barrel precursors from the TOM complex to the sorting and assembly machinery (SAM complex) of the outer membrane. Acts as a chaperone-like protein that protects the hydrophobic precursors from aggregation and guide them through the mitochondrial intermembrane space.</text>
</comment>
<evidence type="ECO:0000256" key="9">
    <source>
        <dbReference type="ARBA" id="ARBA00023128"/>
    </source>
</evidence>
<reference evidence="19" key="3">
    <citation type="submission" date="2025-05" db="UniProtKB">
        <authorList>
            <consortium name="Ensembl"/>
        </authorList>
    </citation>
    <scope>IDENTIFICATION</scope>
</reference>
<evidence type="ECO:0000313" key="20">
    <source>
        <dbReference type="Proteomes" id="UP000002254"/>
    </source>
</evidence>
<sequence length="248" mass="27649">MGRKKTTLRNSLRRTVTPRGSFRFPYRRVCPERGRCELRKTSGRVDNGGYCCGVDRRQIGQRDGGRIPCFRSLPPPAGGGAKTLPLLAPLTSASLSSAQDAQPPETRHLPPEGSRSPSNPEAVARKLPPTDREGKRRVNRKSRAGARPPHMRAHARREAPRCRRTMAELGEADEAELQRLVAAEQQKAQFTAQVHHFMELCWDKCVEKPGNRLDSRTENCLSSCVDRFIDTTLAITSRFAQIVQKGGQ</sequence>
<evidence type="ECO:0000256" key="11">
    <source>
        <dbReference type="ARBA" id="ARBA00023157"/>
    </source>
</evidence>
<dbReference type="InterPro" id="IPR004217">
    <property type="entry name" value="Tim10-like"/>
</dbReference>
<dbReference type="OrthoDB" id="344165at2759"/>